<protein>
    <submittedName>
        <fullName evidence="6">Regulatory protein TetR</fullName>
    </submittedName>
</protein>
<organism evidence="6 7">
    <name type="scientific">Gordonia bronchialis (strain ATCC 25592 / DSM 43247 / BCRC 13721 / JCM 3198 / KCTC 3076 / NBRC 16047 / NCTC 10667)</name>
    <name type="common">Rhodococcus bronchialis</name>
    <dbReference type="NCBI Taxonomy" id="526226"/>
    <lineage>
        <taxon>Bacteria</taxon>
        <taxon>Bacillati</taxon>
        <taxon>Actinomycetota</taxon>
        <taxon>Actinomycetes</taxon>
        <taxon>Mycobacteriales</taxon>
        <taxon>Gordoniaceae</taxon>
        <taxon>Gordonia</taxon>
    </lineage>
</organism>
<evidence type="ECO:0000313" key="7">
    <source>
        <dbReference type="Proteomes" id="UP000001219"/>
    </source>
</evidence>
<dbReference type="GO" id="GO:0003700">
    <property type="term" value="F:DNA-binding transcription factor activity"/>
    <property type="evidence" value="ECO:0007669"/>
    <property type="project" value="TreeGrafter"/>
</dbReference>
<dbReference type="EMBL" id="CP001802">
    <property type="protein sequence ID" value="ACY21925.1"/>
    <property type="molecule type" value="Genomic_DNA"/>
</dbReference>
<dbReference type="Pfam" id="PF00440">
    <property type="entry name" value="TetR_N"/>
    <property type="match status" value="1"/>
</dbReference>
<dbReference type="RefSeq" id="WP_012834447.1">
    <property type="nucleotide sequence ID" value="NC_013441.1"/>
</dbReference>
<reference evidence="6 7" key="2">
    <citation type="journal article" date="2010" name="Stand. Genomic Sci.">
        <title>Complete genome sequence of Gordonia bronchialis type strain (3410).</title>
        <authorList>
            <person name="Ivanova N."/>
            <person name="Sikorski J."/>
            <person name="Jando M."/>
            <person name="Lapidus A."/>
            <person name="Nolan M."/>
            <person name="Lucas S."/>
            <person name="Del Rio T.G."/>
            <person name="Tice H."/>
            <person name="Copeland A."/>
            <person name="Cheng J.F."/>
            <person name="Chen F."/>
            <person name="Bruce D."/>
            <person name="Goodwin L."/>
            <person name="Pitluck S."/>
            <person name="Mavromatis K."/>
            <person name="Ovchinnikova G."/>
            <person name="Pati A."/>
            <person name="Chen A."/>
            <person name="Palaniappan K."/>
            <person name="Land M."/>
            <person name="Hauser L."/>
            <person name="Chang Y.J."/>
            <person name="Jeffries C.D."/>
            <person name="Chain P."/>
            <person name="Saunders E."/>
            <person name="Han C."/>
            <person name="Detter J.C."/>
            <person name="Brettin T."/>
            <person name="Rohde M."/>
            <person name="Goker M."/>
            <person name="Bristow J."/>
            <person name="Eisen J.A."/>
            <person name="Markowitz V."/>
            <person name="Hugenholtz P."/>
            <person name="Klenk H.P."/>
            <person name="Kyrpides N.C."/>
        </authorList>
    </citation>
    <scope>NUCLEOTIDE SEQUENCE [LARGE SCALE GENOMIC DNA]</scope>
    <source>
        <strain evidence="7">ATCC 25592 / DSM 43247 / BCRC 13721 / JCM 3198 / KCTC 3076 / NBRC 16047 / NCTC 10667</strain>
    </source>
</reference>
<gene>
    <name evidence="6" type="ordered locus">Gbro_2703</name>
</gene>
<keyword evidence="7" id="KW-1185">Reference proteome</keyword>
<dbReference type="Proteomes" id="UP000001219">
    <property type="component" value="Chromosome"/>
</dbReference>
<dbReference type="AlphaFoldDB" id="D0L830"/>
<evidence type="ECO:0000256" key="1">
    <source>
        <dbReference type="ARBA" id="ARBA00023015"/>
    </source>
</evidence>
<dbReference type="STRING" id="526226.Gbro_2703"/>
<evidence type="ECO:0000313" key="6">
    <source>
        <dbReference type="EMBL" id="ACY21925.1"/>
    </source>
</evidence>
<dbReference type="PROSITE" id="PS50977">
    <property type="entry name" value="HTH_TETR_2"/>
    <property type="match status" value="1"/>
</dbReference>
<accession>D0L830</accession>
<dbReference type="eggNOG" id="COG1309">
    <property type="taxonomic scope" value="Bacteria"/>
</dbReference>
<dbReference type="PANTHER" id="PTHR30055">
    <property type="entry name" value="HTH-TYPE TRANSCRIPTIONAL REGULATOR RUTR"/>
    <property type="match status" value="1"/>
</dbReference>
<keyword evidence="3" id="KW-0804">Transcription</keyword>
<reference evidence="7" key="1">
    <citation type="submission" date="2009-10" db="EMBL/GenBank/DDBJ databases">
        <title>The complete chromosome of Gordonia bronchialis DSM 43247.</title>
        <authorList>
            <consortium name="US DOE Joint Genome Institute (JGI-PGF)"/>
            <person name="Lucas S."/>
            <person name="Copeland A."/>
            <person name="Lapidus A."/>
            <person name="Glavina del Rio T."/>
            <person name="Dalin E."/>
            <person name="Tice H."/>
            <person name="Bruce D."/>
            <person name="Goodwin L."/>
            <person name="Pitluck S."/>
            <person name="Kyrpides N."/>
            <person name="Mavromatis K."/>
            <person name="Ivanova N."/>
            <person name="Ovchinnikova G."/>
            <person name="Saunders E."/>
            <person name="Brettin T."/>
            <person name="Detter J.C."/>
            <person name="Han C."/>
            <person name="Larimer F."/>
            <person name="Land M."/>
            <person name="Hauser L."/>
            <person name="Markowitz V."/>
            <person name="Cheng J.-F."/>
            <person name="Hugenholtz P."/>
            <person name="Woyke T."/>
            <person name="Wu D."/>
            <person name="Jando M."/>
            <person name="Schneider S."/>
            <person name="Goeker M."/>
            <person name="Klenk H.-P."/>
            <person name="Eisen J.A."/>
        </authorList>
    </citation>
    <scope>NUCLEOTIDE SEQUENCE [LARGE SCALE GENOMIC DNA]</scope>
    <source>
        <strain evidence="7">ATCC 25592 / DSM 43247 / BCRC 13721 / JCM 3198 / KCTC 3076 / NBRC 16047 / NCTC 10667</strain>
    </source>
</reference>
<dbReference type="HOGENOM" id="CLU_069356_39_5_11"/>
<proteinExistence type="predicted"/>
<dbReference type="PANTHER" id="PTHR30055:SF234">
    <property type="entry name" value="HTH-TYPE TRANSCRIPTIONAL REGULATOR BETI"/>
    <property type="match status" value="1"/>
</dbReference>
<evidence type="ECO:0000259" key="5">
    <source>
        <dbReference type="PROSITE" id="PS50977"/>
    </source>
</evidence>
<dbReference type="PRINTS" id="PR00455">
    <property type="entry name" value="HTHTETR"/>
</dbReference>
<keyword evidence="2 4" id="KW-0238">DNA-binding</keyword>
<evidence type="ECO:0000256" key="4">
    <source>
        <dbReference type="PROSITE-ProRule" id="PRU00335"/>
    </source>
</evidence>
<dbReference type="SUPFAM" id="SSF46689">
    <property type="entry name" value="Homeodomain-like"/>
    <property type="match status" value="1"/>
</dbReference>
<dbReference type="KEGG" id="gbr:Gbro_2703"/>
<dbReference type="InterPro" id="IPR009057">
    <property type="entry name" value="Homeodomain-like_sf"/>
</dbReference>
<name>D0L830_GORB4</name>
<dbReference type="InterPro" id="IPR001647">
    <property type="entry name" value="HTH_TetR"/>
</dbReference>
<evidence type="ECO:0000256" key="3">
    <source>
        <dbReference type="ARBA" id="ARBA00023163"/>
    </source>
</evidence>
<feature type="domain" description="HTH tetR-type" evidence="5">
    <location>
        <begin position="13"/>
        <end position="73"/>
    </location>
</feature>
<evidence type="ECO:0000256" key="2">
    <source>
        <dbReference type="ARBA" id="ARBA00023125"/>
    </source>
</evidence>
<dbReference type="Gene3D" id="1.10.357.10">
    <property type="entry name" value="Tetracycline Repressor, domain 2"/>
    <property type="match status" value="1"/>
</dbReference>
<feature type="DNA-binding region" description="H-T-H motif" evidence="4">
    <location>
        <begin position="36"/>
        <end position="55"/>
    </location>
</feature>
<dbReference type="InterPro" id="IPR050109">
    <property type="entry name" value="HTH-type_TetR-like_transc_reg"/>
</dbReference>
<keyword evidence="1" id="KW-0805">Transcription regulation</keyword>
<dbReference type="GO" id="GO:0000976">
    <property type="term" value="F:transcription cis-regulatory region binding"/>
    <property type="evidence" value="ECO:0007669"/>
    <property type="project" value="TreeGrafter"/>
</dbReference>
<sequence>MAQDWLVGGVRADSARNRLLDVAATIVAQRGIDRFEINDLAARAHCSRATVYRHVGGKQAIVETVLGVASVHIVDTVREAVVSLHGPERAQVAIEVALREIRADPVTSQFIRSGRFLEGTRLVLHSPVVARIAAELIDLDPTDNVPAALAVRSVLALLIWPASTPELEIQMIEELAVAVCRH</sequence>